<evidence type="ECO:0000256" key="4">
    <source>
        <dbReference type="ARBA" id="ARBA00022777"/>
    </source>
</evidence>
<name>M4NLS9_9GAMM</name>
<dbReference type="GO" id="GO:0015936">
    <property type="term" value="P:coenzyme A metabolic process"/>
    <property type="evidence" value="ECO:0007669"/>
    <property type="project" value="InterPro"/>
</dbReference>
<comment type="pathway">
    <text evidence="9">Metabolic intermediate metabolism; (R)-mevalonate degradation; (S)-3-hydroxy-3-methylglutaryl-CoA from (R)-mevalonate: step 1/1.</text>
</comment>
<feature type="compositionally biased region" description="Low complexity" evidence="10">
    <location>
        <begin position="10"/>
        <end position="27"/>
    </location>
</feature>
<comment type="similarity">
    <text evidence="1 9">Belongs to the HMG-CoA reductase family.</text>
</comment>
<dbReference type="UniPathway" id="UPA00057">
    <property type="reaction ID" value="UER00098"/>
</dbReference>
<dbReference type="OrthoDB" id="9764892at2"/>
<evidence type="ECO:0000256" key="9">
    <source>
        <dbReference type="RuleBase" id="RU361219"/>
    </source>
</evidence>
<dbReference type="eggNOG" id="COG1577">
    <property type="taxonomic scope" value="Bacteria"/>
</dbReference>
<evidence type="ECO:0000259" key="12">
    <source>
        <dbReference type="Pfam" id="PF08544"/>
    </source>
</evidence>
<dbReference type="HOGENOM" id="CLU_021204_0_0_6"/>
<keyword evidence="13" id="KW-0808">Transferase</keyword>
<dbReference type="GO" id="GO:0140643">
    <property type="term" value="F:hydroxymethylglutaryl-CoA reductase (NADH) activity"/>
    <property type="evidence" value="ECO:0007669"/>
    <property type="project" value="UniProtKB-EC"/>
</dbReference>
<keyword evidence="2" id="KW-0444">Lipid biosynthesis</keyword>
<feature type="domain" description="GHMP kinase C-terminal" evidence="12">
    <location>
        <begin position="694"/>
        <end position="773"/>
    </location>
</feature>
<dbReference type="eggNOG" id="COG1257">
    <property type="taxonomic scope" value="Bacteria"/>
</dbReference>
<dbReference type="Gene3D" id="3.30.70.890">
    <property type="entry name" value="GHMP kinase, C-terminal domain"/>
    <property type="match status" value="1"/>
</dbReference>
<comment type="catalytic activity">
    <reaction evidence="9">
        <text>(R)-mevalonate + 2 NAD(+) + CoA = (3S)-3-hydroxy-3-methylglutaryl-CoA + 2 NADH + 2 H(+)</text>
        <dbReference type="Rhea" id="RHEA:14833"/>
        <dbReference type="ChEBI" id="CHEBI:15378"/>
        <dbReference type="ChEBI" id="CHEBI:36464"/>
        <dbReference type="ChEBI" id="CHEBI:43074"/>
        <dbReference type="ChEBI" id="CHEBI:57287"/>
        <dbReference type="ChEBI" id="CHEBI:57540"/>
        <dbReference type="ChEBI" id="CHEBI:57945"/>
        <dbReference type="EC" id="1.1.1.88"/>
    </reaction>
</comment>
<evidence type="ECO:0000256" key="2">
    <source>
        <dbReference type="ARBA" id="ARBA00022516"/>
    </source>
</evidence>
<dbReference type="Proteomes" id="UP000011859">
    <property type="component" value="Chromosome"/>
</dbReference>
<accession>M4NLS9</accession>
<dbReference type="Pfam" id="PF00288">
    <property type="entry name" value="GHMP_kinases_N"/>
    <property type="match status" value="1"/>
</dbReference>
<dbReference type="InterPro" id="IPR009029">
    <property type="entry name" value="HMG_CoA_Rdtase_sub-bd_dom_sf"/>
</dbReference>
<evidence type="ECO:0000256" key="10">
    <source>
        <dbReference type="SAM" id="MobiDB-lite"/>
    </source>
</evidence>
<dbReference type="InterPro" id="IPR023074">
    <property type="entry name" value="HMG_CoA_Rdtase_cat_sf"/>
</dbReference>
<dbReference type="InterPro" id="IPR013750">
    <property type="entry name" value="GHMP_kinase_C_dom"/>
</dbReference>
<keyword evidence="14" id="KW-1185">Reference proteome</keyword>
<dbReference type="NCBIfam" id="TIGR00532">
    <property type="entry name" value="HMG_CoA_R_NAD"/>
    <property type="match status" value="1"/>
</dbReference>
<dbReference type="NCBIfam" id="TIGR00549">
    <property type="entry name" value="mevalon_kin"/>
    <property type="match status" value="1"/>
</dbReference>
<keyword evidence="3" id="KW-0547">Nucleotide-binding</keyword>
<dbReference type="EC" id="1.1.1.88" evidence="9"/>
<dbReference type="InterPro" id="IPR014721">
    <property type="entry name" value="Ribsml_uS5_D2-typ_fold_subgr"/>
</dbReference>
<dbReference type="GO" id="GO:0005524">
    <property type="term" value="F:ATP binding"/>
    <property type="evidence" value="ECO:0007669"/>
    <property type="project" value="UniProtKB-KW"/>
</dbReference>
<organism evidence="13 14">
    <name type="scientific">Rhodanobacter denitrificans</name>
    <dbReference type="NCBI Taxonomy" id="666685"/>
    <lineage>
        <taxon>Bacteria</taxon>
        <taxon>Pseudomonadati</taxon>
        <taxon>Pseudomonadota</taxon>
        <taxon>Gammaproteobacteria</taxon>
        <taxon>Lysobacterales</taxon>
        <taxon>Rhodanobacteraceae</taxon>
        <taxon>Rhodanobacter</taxon>
    </lineage>
</organism>
<dbReference type="Gene3D" id="3.30.230.10">
    <property type="match status" value="1"/>
</dbReference>
<dbReference type="InterPro" id="IPR006204">
    <property type="entry name" value="GHMP_kinase_N_dom"/>
</dbReference>
<dbReference type="InterPro" id="IPR023076">
    <property type="entry name" value="HMG_CoA_Rdtase_CS"/>
</dbReference>
<dbReference type="SUPFAM" id="SSF55060">
    <property type="entry name" value="GHMP Kinase, C-terminal domain"/>
    <property type="match status" value="1"/>
</dbReference>
<dbReference type="AlphaFoldDB" id="M4NLS9"/>
<dbReference type="InterPro" id="IPR009023">
    <property type="entry name" value="HMG_CoA_Rdtase_NAD(P)-bd_sf"/>
</dbReference>
<keyword evidence="4 13" id="KW-0418">Kinase</keyword>
<dbReference type="InterPro" id="IPR002202">
    <property type="entry name" value="HMG_CoA_Rdtase"/>
</dbReference>
<dbReference type="STRING" id="666685.R2APBS1_3947"/>
<dbReference type="SUPFAM" id="SSF54211">
    <property type="entry name" value="Ribosomal protein S5 domain 2-like"/>
    <property type="match status" value="1"/>
</dbReference>
<dbReference type="SUPFAM" id="SSF56542">
    <property type="entry name" value="Substrate-binding domain of HMG-CoA reductase"/>
    <property type="match status" value="1"/>
</dbReference>
<evidence type="ECO:0000256" key="6">
    <source>
        <dbReference type="ARBA" id="ARBA00023002"/>
    </source>
</evidence>
<evidence type="ECO:0000256" key="5">
    <source>
        <dbReference type="ARBA" id="ARBA00022840"/>
    </source>
</evidence>
<reference evidence="13 14" key="1">
    <citation type="submission" date="2012-04" db="EMBL/GenBank/DDBJ databases">
        <title>Complete genome of Rhodanobacter sp. 2APBS1.</title>
        <authorList>
            <consortium name="US DOE Joint Genome Institute"/>
            <person name="Huntemann M."/>
            <person name="Wei C.-L."/>
            <person name="Han J."/>
            <person name="Detter J.C."/>
            <person name="Han C."/>
            <person name="Tapia R."/>
            <person name="Munk A.C.C."/>
            <person name="Chen A."/>
            <person name="Krypides N."/>
            <person name="Mavromatis K."/>
            <person name="Markowitz V."/>
            <person name="Szeto E."/>
            <person name="Ivanova N."/>
            <person name="Mikhailova N."/>
            <person name="Ovchinnikova G."/>
            <person name="Pagani I."/>
            <person name="Pati A."/>
            <person name="Goodwin L."/>
            <person name="Peters L."/>
            <person name="Pitluck S."/>
            <person name="Woyke T."/>
            <person name="Prakash O."/>
            <person name="Elkins J."/>
            <person name="Brown S."/>
            <person name="Palumbo A."/>
            <person name="Hemme C."/>
            <person name="Zhou J."/>
            <person name="Watson D."/>
            <person name="Jardine P."/>
            <person name="Kostka J."/>
            <person name="Green S."/>
        </authorList>
    </citation>
    <scope>NUCLEOTIDE SEQUENCE [LARGE SCALE GENOMIC DNA]</scope>
    <source>
        <strain evidence="13 14">2APBS1</strain>
    </source>
</reference>
<dbReference type="Gene3D" id="1.10.8.660">
    <property type="match status" value="1"/>
</dbReference>
<evidence type="ECO:0000256" key="8">
    <source>
        <dbReference type="ARBA" id="ARBA00029438"/>
    </source>
</evidence>
<dbReference type="InterPro" id="IPR004553">
    <property type="entry name" value="HMG_CoA_Rdtase_bac-typ"/>
</dbReference>
<gene>
    <name evidence="13" type="ORF">R2APBS1_3947</name>
</gene>
<dbReference type="PROSITE" id="PS50065">
    <property type="entry name" value="HMG_COA_REDUCTASE_4"/>
    <property type="match status" value="1"/>
</dbReference>
<dbReference type="PROSITE" id="PS01192">
    <property type="entry name" value="HMG_COA_REDUCTASE_3"/>
    <property type="match status" value="1"/>
</dbReference>
<evidence type="ECO:0000313" key="13">
    <source>
        <dbReference type="EMBL" id="AGG90997.1"/>
    </source>
</evidence>
<keyword evidence="6 9" id="KW-0560">Oxidoreductase</keyword>
<feature type="domain" description="GHMP kinase N-terminal" evidence="11">
    <location>
        <begin position="546"/>
        <end position="625"/>
    </location>
</feature>
<dbReference type="GO" id="GO:0004420">
    <property type="term" value="F:hydroxymethylglutaryl-CoA reductase (NADPH) activity"/>
    <property type="evidence" value="ECO:0007669"/>
    <property type="project" value="InterPro"/>
</dbReference>
<dbReference type="Pfam" id="PF00368">
    <property type="entry name" value="HMG-CoA_red"/>
    <property type="match status" value="1"/>
</dbReference>
<dbReference type="PANTHER" id="PTHR10572">
    <property type="entry name" value="3-HYDROXY-3-METHYLGLUTARYL-COENZYME A REDUCTASE"/>
    <property type="match status" value="1"/>
</dbReference>
<dbReference type="RefSeq" id="WP_015449202.1">
    <property type="nucleotide sequence ID" value="NC_020541.1"/>
</dbReference>
<dbReference type="PRINTS" id="PR00959">
    <property type="entry name" value="MEVGALKINASE"/>
</dbReference>
<dbReference type="GO" id="GO:0019287">
    <property type="term" value="P:isopentenyl diphosphate biosynthetic process, mevalonate pathway"/>
    <property type="evidence" value="ECO:0007669"/>
    <property type="project" value="UniProtKB-UniPathway"/>
</dbReference>
<evidence type="ECO:0000256" key="3">
    <source>
        <dbReference type="ARBA" id="ARBA00022741"/>
    </source>
</evidence>
<dbReference type="GO" id="GO:0005737">
    <property type="term" value="C:cytoplasm"/>
    <property type="evidence" value="ECO:0007669"/>
    <property type="project" value="InterPro"/>
</dbReference>
<keyword evidence="7" id="KW-0443">Lipid metabolism</keyword>
<dbReference type="GO" id="GO:0004496">
    <property type="term" value="F:mevalonate kinase activity"/>
    <property type="evidence" value="ECO:0007669"/>
    <property type="project" value="InterPro"/>
</dbReference>
<protein>
    <recommendedName>
        <fullName evidence="9">3-hydroxy-3-methylglutaryl coenzyme A reductase</fullName>
        <shortName evidence="9">HMG-CoA reductase</shortName>
        <ecNumber evidence="9">1.1.1.88</ecNumber>
    </recommendedName>
</protein>
<dbReference type="Gene3D" id="3.90.770.10">
    <property type="entry name" value="3-hydroxy-3-methylglutaryl-coenzyme A Reductase, Chain A, domain 2"/>
    <property type="match status" value="2"/>
</dbReference>
<dbReference type="KEGG" id="rhd:R2APBS1_3947"/>
<sequence length="781" mass="81776">MDSLPATGQADSPAATPADDTPCDRAASAPEHPARLPGFHRLAVTERLQLLRSRGLLTQADHRALTSGAQRLEPAQADKMIENVIGVMGLPVGLGLNFLINGKDYVVPLVVEEPSIVAALSAAAKLVRGCGGFTTASDRPLLIGQVQLTGLAHSGKARTALLQRRDEIINLANSLHPNMVARGGGVADVEVLIHAAPDGGPDMLVLHLLVDTCDAMGANLVNTMCEGVAPLAEAITGGKACLRILSNLTDRALVRASAVIPAHALAGKGHDGGQVRDGIILANDLALVDPYRAATHNKGVMNGVDAVALATGNDWRALEAAVHAYAARGQGYRALTRWSRNAQGDLVGSIELPLKVGTVGGSLQANPMVAINHRLLGSPGARELAEVMAAVGLAQNFSALRALVTDGIQQGHMTLHARSVAMAAGATPPMFEQVVERLLADGEIKLWKAQLIVAELGGQAAPGQAASGHPRAAGTQEWAAGHGKVILLGEHAVVYGRHAIAAPLPLAIRARVEDARDGTTLLIPRWGIEQRLPQQPAHPGSFLQSLTLLLERLGLDRRALRIQVAPEMPRAMGLGGSAALAVAVIRALDRHCALGLDDASVCALAFECETIAHGTPSGIDNTVATHGEALLYRRGEPATIRPLALKQPLPLVIGLSGSESLTARMVARVRQAWRQHPARYERIFDEIDVLTRHALDALQAHDLGELGELMNICQGQLNALQVSSREIEELVQLAREHGALGAKLTGGGGGGAVIALCPDGGARVVRAMRDAGYQALEVSFG</sequence>
<dbReference type="CDD" id="cd00644">
    <property type="entry name" value="HMG-CoA_reductase_classII"/>
    <property type="match status" value="1"/>
</dbReference>
<keyword evidence="5" id="KW-0067">ATP-binding</keyword>
<dbReference type="PROSITE" id="PS00066">
    <property type="entry name" value="HMG_COA_REDUCTASE_1"/>
    <property type="match status" value="1"/>
</dbReference>
<evidence type="ECO:0000256" key="7">
    <source>
        <dbReference type="ARBA" id="ARBA00023098"/>
    </source>
</evidence>
<dbReference type="SUPFAM" id="SSF55035">
    <property type="entry name" value="NAD-binding domain of HMG-CoA reductase"/>
    <property type="match status" value="1"/>
</dbReference>
<evidence type="ECO:0000313" key="14">
    <source>
        <dbReference type="Proteomes" id="UP000011859"/>
    </source>
</evidence>
<dbReference type="InterPro" id="IPR006205">
    <property type="entry name" value="Mev_gal_kin"/>
</dbReference>
<evidence type="ECO:0000256" key="1">
    <source>
        <dbReference type="ARBA" id="ARBA00007661"/>
    </source>
</evidence>
<feature type="region of interest" description="Disordered" evidence="10">
    <location>
        <begin position="1"/>
        <end position="34"/>
    </location>
</feature>
<proteinExistence type="inferred from homology"/>
<dbReference type="Pfam" id="PF08544">
    <property type="entry name" value="GHMP_kinases_C"/>
    <property type="match status" value="1"/>
</dbReference>
<dbReference type="EMBL" id="CP003470">
    <property type="protein sequence ID" value="AGG90997.1"/>
    <property type="molecule type" value="Genomic_DNA"/>
</dbReference>
<keyword evidence="9" id="KW-0520">NAD</keyword>
<dbReference type="InterPro" id="IPR020568">
    <property type="entry name" value="Ribosomal_Su5_D2-typ_SF"/>
</dbReference>
<comment type="pathway">
    <text evidence="8">Isoprenoid biosynthesis; isopentenyl diphosphate biosynthesis via mevalonate pathway; isopentenyl diphosphate from (R)-mevalonate: step 1/3.</text>
</comment>
<evidence type="ECO:0000259" key="11">
    <source>
        <dbReference type="Pfam" id="PF00288"/>
    </source>
</evidence>
<dbReference type="PANTHER" id="PTHR10572:SF24">
    <property type="entry name" value="3-HYDROXY-3-METHYLGLUTARYL-COENZYME A REDUCTASE"/>
    <property type="match status" value="1"/>
</dbReference>
<dbReference type="UniPathway" id="UPA00257">
    <property type="reaction ID" value="UER00367"/>
</dbReference>
<dbReference type="InterPro" id="IPR036554">
    <property type="entry name" value="GHMP_kinase_C_sf"/>
</dbReference>